<evidence type="ECO:0000313" key="4">
    <source>
        <dbReference type="Proteomes" id="UP001218188"/>
    </source>
</evidence>
<keyword evidence="1" id="KW-0175">Coiled coil</keyword>
<feature type="region of interest" description="Disordered" evidence="2">
    <location>
        <begin position="95"/>
        <end position="114"/>
    </location>
</feature>
<reference evidence="3" key="1">
    <citation type="submission" date="2023-03" db="EMBL/GenBank/DDBJ databases">
        <title>Massive genome expansion in bonnet fungi (Mycena s.s.) driven by repeated elements and novel gene families across ecological guilds.</title>
        <authorList>
            <consortium name="Lawrence Berkeley National Laboratory"/>
            <person name="Harder C.B."/>
            <person name="Miyauchi S."/>
            <person name="Viragh M."/>
            <person name="Kuo A."/>
            <person name="Thoen E."/>
            <person name="Andreopoulos B."/>
            <person name="Lu D."/>
            <person name="Skrede I."/>
            <person name="Drula E."/>
            <person name="Henrissat B."/>
            <person name="Morin E."/>
            <person name="Kohler A."/>
            <person name="Barry K."/>
            <person name="LaButti K."/>
            <person name="Morin E."/>
            <person name="Salamov A."/>
            <person name="Lipzen A."/>
            <person name="Mereny Z."/>
            <person name="Hegedus B."/>
            <person name="Baldrian P."/>
            <person name="Stursova M."/>
            <person name="Weitz H."/>
            <person name="Taylor A."/>
            <person name="Grigoriev I.V."/>
            <person name="Nagy L.G."/>
            <person name="Martin F."/>
            <person name="Kauserud H."/>
        </authorList>
    </citation>
    <scope>NUCLEOTIDE SEQUENCE</scope>
    <source>
        <strain evidence="3">CBHHK200</strain>
    </source>
</reference>
<dbReference type="AlphaFoldDB" id="A0AAD6TIA8"/>
<evidence type="ECO:0000313" key="3">
    <source>
        <dbReference type="EMBL" id="KAJ7045825.1"/>
    </source>
</evidence>
<sequence>MSSSDSPVYNVSFIRKSLAAVSKTSSRRPILQPHRIFNLHLARLGTLSSPRLGPKSRQSAFKQPHLRSPVDPDGSTSLDEDDSLYNEQDSLENIATKLPPGLGLSPASTSTPPSSRYTSYPFIIPIKNASPLPAVKPLPPKAPPLAPLTRSSSSGSHASYGGEASLDQDDSISTSTSSTRRNEPDASQIKRDRILAQLEHILDLDDALLANADLPGLFESMWATCPTPPPSPNCSRPLRRLNRKASYALLNYLVLECGYDLGSLRRLEAHFPVPRFDSEEDLSDAVEEYTSEIANEEVTMEDDREESAGSHSETHAVTLDTIVSVLDDILQTLGPEPAVEGLEITTPELGAYPASECSSQGSPQVPKRLEFEMIVPLTERTFDSLDLEPAAFVCRTKARQERGLPAYVKATAAPSSRDPPLYCPPLTRSRSLSECWTISAFTVCRPLSPPPSPTPAPKPKTKVYMHTGTIIESCESVAAPLQSGHAYVRANVTQKMKTKTRPDAGAVRPETETMLGVPLKRTATGGTLKKQSLMTKMRRGFRQDDRALEEEPQSAKPAANWLARIAKMSKSAAQGMRVLAKGAPNTRGLAWRDFVKIMIELGFEYQEMDGRTVKFYIPNTSEPTITFSRPSERVCHIKMLANMRKKLADTYGWIPEDIIAALGADN</sequence>
<accession>A0AAD6TIA8</accession>
<feature type="compositionally biased region" description="Pro residues" evidence="2">
    <location>
        <begin position="134"/>
        <end position="146"/>
    </location>
</feature>
<comment type="caution">
    <text evidence="3">The sequence shown here is derived from an EMBL/GenBank/DDBJ whole genome shotgun (WGS) entry which is preliminary data.</text>
</comment>
<dbReference type="EMBL" id="JARJCM010000004">
    <property type="protein sequence ID" value="KAJ7045825.1"/>
    <property type="molecule type" value="Genomic_DNA"/>
</dbReference>
<evidence type="ECO:0000256" key="2">
    <source>
        <dbReference type="SAM" id="MobiDB-lite"/>
    </source>
</evidence>
<feature type="region of interest" description="Disordered" evidence="2">
    <location>
        <begin position="48"/>
        <end position="82"/>
    </location>
</feature>
<name>A0AAD6TIA8_9AGAR</name>
<proteinExistence type="predicted"/>
<feature type="coiled-coil region" evidence="1">
    <location>
        <begin position="279"/>
        <end position="306"/>
    </location>
</feature>
<feature type="region of interest" description="Disordered" evidence="2">
    <location>
        <begin position="133"/>
        <end position="188"/>
    </location>
</feature>
<feature type="compositionally biased region" description="Low complexity" evidence="2">
    <location>
        <begin position="105"/>
        <end position="114"/>
    </location>
</feature>
<keyword evidence="4" id="KW-1185">Reference proteome</keyword>
<feature type="compositionally biased region" description="Low complexity" evidence="2">
    <location>
        <begin position="147"/>
        <end position="179"/>
    </location>
</feature>
<protein>
    <submittedName>
        <fullName evidence="3">Uncharacterized protein</fullName>
    </submittedName>
</protein>
<organism evidence="3 4">
    <name type="scientific">Mycena alexandri</name>
    <dbReference type="NCBI Taxonomy" id="1745969"/>
    <lineage>
        <taxon>Eukaryota</taxon>
        <taxon>Fungi</taxon>
        <taxon>Dikarya</taxon>
        <taxon>Basidiomycota</taxon>
        <taxon>Agaricomycotina</taxon>
        <taxon>Agaricomycetes</taxon>
        <taxon>Agaricomycetidae</taxon>
        <taxon>Agaricales</taxon>
        <taxon>Marasmiineae</taxon>
        <taxon>Mycenaceae</taxon>
        <taxon>Mycena</taxon>
    </lineage>
</organism>
<evidence type="ECO:0000256" key="1">
    <source>
        <dbReference type="SAM" id="Coils"/>
    </source>
</evidence>
<dbReference type="Proteomes" id="UP001218188">
    <property type="component" value="Unassembled WGS sequence"/>
</dbReference>
<gene>
    <name evidence="3" type="ORF">C8F04DRAFT_1066311</name>
</gene>